<sequence length="102" mass="12047">MFRFHMTIQFYELPIHNGYTTATAEREENVSVASGDPLKNVNQPEELHQDNPNGKDDQNEYYKDERVEYYDKDDEEDYNLSKDPEVARLKQLVLDEEAKMAE</sequence>
<protein>
    <submittedName>
        <fullName evidence="2">Uncharacterized protein</fullName>
    </submittedName>
</protein>
<accession>A0A803Q4N8</accession>
<organism evidence="2 3">
    <name type="scientific">Cannabis sativa</name>
    <name type="common">Hemp</name>
    <name type="synonym">Marijuana</name>
    <dbReference type="NCBI Taxonomy" id="3483"/>
    <lineage>
        <taxon>Eukaryota</taxon>
        <taxon>Viridiplantae</taxon>
        <taxon>Streptophyta</taxon>
        <taxon>Embryophyta</taxon>
        <taxon>Tracheophyta</taxon>
        <taxon>Spermatophyta</taxon>
        <taxon>Magnoliopsida</taxon>
        <taxon>eudicotyledons</taxon>
        <taxon>Gunneridae</taxon>
        <taxon>Pentapetalae</taxon>
        <taxon>rosids</taxon>
        <taxon>fabids</taxon>
        <taxon>Rosales</taxon>
        <taxon>Cannabaceae</taxon>
        <taxon>Cannabis</taxon>
    </lineage>
</organism>
<evidence type="ECO:0000313" key="2">
    <source>
        <dbReference type="EnsemblPlants" id="cds.evm.model.07.312"/>
    </source>
</evidence>
<dbReference type="Proteomes" id="UP000596661">
    <property type="component" value="Chromosome 7"/>
</dbReference>
<name>A0A803Q4N8_CANSA</name>
<reference evidence="2" key="2">
    <citation type="submission" date="2021-03" db="UniProtKB">
        <authorList>
            <consortium name="EnsemblPlants"/>
        </authorList>
    </citation>
    <scope>IDENTIFICATION</scope>
</reference>
<dbReference type="AlphaFoldDB" id="A0A803Q4N8"/>
<dbReference type="Gramene" id="evm.model.07.312">
    <property type="protein sequence ID" value="cds.evm.model.07.312"/>
    <property type="gene ID" value="evm.TU.07.312"/>
</dbReference>
<proteinExistence type="predicted"/>
<evidence type="ECO:0000313" key="3">
    <source>
        <dbReference type="Proteomes" id="UP000596661"/>
    </source>
</evidence>
<keyword evidence="3" id="KW-1185">Reference proteome</keyword>
<evidence type="ECO:0000256" key="1">
    <source>
        <dbReference type="SAM" id="MobiDB-lite"/>
    </source>
</evidence>
<reference evidence="2" key="1">
    <citation type="submission" date="2018-11" db="EMBL/GenBank/DDBJ databases">
        <authorList>
            <person name="Grassa J C."/>
        </authorList>
    </citation>
    <scope>NUCLEOTIDE SEQUENCE [LARGE SCALE GENOMIC DNA]</scope>
</reference>
<feature type="region of interest" description="Disordered" evidence="1">
    <location>
        <begin position="27"/>
        <end position="62"/>
    </location>
</feature>
<feature type="compositionally biased region" description="Basic and acidic residues" evidence="1">
    <location>
        <begin position="45"/>
        <end position="62"/>
    </location>
</feature>
<dbReference type="EnsemblPlants" id="evm.model.07.312">
    <property type="protein sequence ID" value="cds.evm.model.07.312"/>
    <property type="gene ID" value="evm.TU.07.312"/>
</dbReference>
<dbReference type="EMBL" id="UZAU01000632">
    <property type="status" value="NOT_ANNOTATED_CDS"/>
    <property type="molecule type" value="Genomic_DNA"/>
</dbReference>